<feature type="compositionally biased region" description="Polar residues" evidence="11">
    <location>
        <begin position="424"/>
        <end position="453"/>
    </location>
</feature>
<evidence type="ECO:0000256" key="8">
    <source>
        <dbReference type="ARBA" id="ARBA00023273"/>
    </source>
</evidence>
<dbReference type="GO" id="GO:0008360">
    <property type="term" value="P:regulation of cell shape"/>
    <property type="evidence" value="ECO:0007669"/>
    <property type="project" value="InterPro"/>
</dbReference>
<dbReference type="GO" id="GO:0005737">
    <property type="term" value="C:cytoplasm"/>
    <property type="evidence" value="ECO:0007669"/>
    <property type="project" value="UniProtKB-SubCell"/>
</dbReference>
<dbReference type="Pfam" id="PF03285">
    <property type="entry name" value="Paralemmin"/>
    <property type="match status" value="2"/>
</dbReference>
<reference evidence="13" key="1">
    <citation type="journal article" date="2018" name="PLoS ONE">
        <title>Chinook salmon (Oncorhynchus tshawytscha) genome and transcriptome.</title>
        <authorList>
            <person name="Christensen K.A."/>
            <person name="Leong J.S."/>
            <person name="Sakhrani D."/>
            <person name="Biagi C.A."/>
            <person name="Minkley D.R."/>
            <person name="Withler R.E."/>
            <person name="Rondeau E.B."/>
            <person name="Koop B.F."/>
            <person name="Devlin R.H."/>
        </authorList>
    </citation>
    <scope>NUCLEOTIDE SEQUENCE [LARGE SCALE GENOMIC DNA]</scope>
</reference>
<comment type="similarity">
    <text evidence="4">Belongs to the paralemmin family.</text>
</comment>
<feature type="coiled-coil region" evidence="10">
    <location>
        <begin position="76"/>
        <end position="103"/>
    </location>
</feature>
<dbReference type="PANTHER" id="PTHR46881">
    <property type="entry name" value="PALMDELPHIN"/>
    <property type="match status" value="1"/>
</dbReference>
<evidence type="ECO:0000256" key="11">
    <source>
        <dbReference type="SAM" id="MobiDB-lite"/>
    </source>
</evidence>
<dbReference type="GO" id="GO:0016020">
    <property type="term" value="C:membrane"/>
    <property type="evidence" value="ECO:0007669"/>
    <property type="project" value="InterPro"/>
</dbReference>
<dbReference type="AlphaFoldDB" id="A0AAZ3PVR5"/>
<protein>
    <recommendedName>
        <fullName evidence="9">Palmdelphin</fullName>
    </recommendedName>
</protein>
<dbReference type="GeneTree" id="ENSGT00940000157718"/>
<evidence type="ECO:0000256" key="7">
    <source>
        <dbReference type="ARBA" id="ARBA00023054"/>
    </source>
</evidence>
<evidence type="ECO:0000256" key="5">
    <source>
        <dbReference type="ARBA" id="ARBA00022490"/>
    </source>
</evidence>
<reference evidence="12" key="3">
    <citation type="submission" date="2025-09" db="UniProtKB">
        <authorList>
            <consortium name="Ensembl"/>
        </authorList>
    </citation>
    <scope>IDENTIFICATION</scope>
</reference>
<evidence type="ECO:0000256" key="6">
    <source>
        <dbReference type="ARBA" id="ARBA00023018"/>
    </source>
</evidence>
<feature type="region of interest" description="Disordered" evidence="11">
    <location>
        <begin position="242"/>
        <end position="276"/>
    </location>
</feature>
<comment type="subcellular location">
    <subcellularLocation>
        <location evidence="1">Cell projection</location>
        <location evidence="1">Dendrite</location>
    </subcellularLocation>
    <subcellularLocation>
        <location evidence="3">Cell projection</location>
        <location evidence="3">Dendritic spine</location>
    </subcellularLocation>
    <subcellularLocation>
        <location evidence="2">Cytoplasm</location>
    </subcellularLocation>
</comment>
<dbReference type="Ensembl" id="ENSOTST00005186489.1">
    <property type="protein sequence ID" value="ENSOTSP00005120335.1"/>
    <property type="gene ID" value="ENSOTSG00005013674.2"/>
</dbReference>
<evidence type="ECO:0000256" key="2">
    <source>
        <dbReference type="ARBA" id="ARBA00004496"/>
    </source>
</evidence>
<organism evidence="12 13">
    <name type="scientific">Oncorhynchus tshawytscha</name>
    <name type="common">Chinook salmon</name>
    <name type="synonym">Salmo tshawytscha</name>
    <dbReference type="NCBI Taxonomy" id="74940"/>
    <lineage>
        <taxon>Eukaryota</taxon>
        <taxon>Metazoa</taxon>
        <taxon>Chordata</taxon>
        <taxon>Craniata</taxon>
        <taxon>Vertebrata</taxon>
        <taxon>Euteleostomi</taxon>
        <taxon>Actinopterygii</taxon>
        <taxon>Neopterygii</taxon>
        <taxon>Teleostei</taxon>
        <taxon>Protacanthopterygii</taxon>
        <taxon>Salmoniformes</taxon>
        <taxon>Salmonidae</taxon>
        <taxon>Salmoninae</taxon>
        <taxon>Oncorhynchus</taxon>
    </lineage>
</organism>
<evidence type="ECO:0000256" key="9">
    <source>
        <dbReference type="ARBA" id="ARBA00040857"/>
    </source>
</evidence>
<keyword evidence="13" id="KW-1185">Reference proteome</keyword>
<gene>
    <name evidence="12" type="primary">palmda</name>
</gene>
<keyword evidence="5" id="KW-0963">Cytoplasm</keyword>
<proteinExistence type="inferred from homology"/>
<dbReference type="InterPro" id="IPR004965">
    <property type="entry name" value="Paralemmin"/>
</dbReference>
<dbReference type="PANTHER" id="PTHR46881:SF1">
    <property type="entry name" value="PALMDELPHIN"/>
    <property type="match status" value="1"/>
</dbReference>
<evidence type="ECO:0000256" key="1">
    <source>
        <dbReference type="ARBA" id="ARBA00004279"/>
    </source>
</evidence>
<dbReference type="Proteomes" id="UP000694402">
    <property type="component" value="Unassembled WGS sequence"/>
</dbReference>
<evidence type="ECO:0000256" key="3">
    <source>
        <dbReference type="ARBA" id="ARBA00004552"/>
    </source>
</evidence>
<keyword evidence="7 10" id="KW-0175">Coiled coil</keyword>
<keyword evidence="8" id="KW-0966">Cell projection</keyword>
<evidence type="ECO:0000313" key="12">
    <source>
        <dbReference type="Ensembl" id="ENSOTSP00005120335.1"/>
    </source>
</evidence>
<sequence>MVGMEEADLVKERLQAITDKRKVQEDIAHKKMEIDKEKLKLQHLKKKSLREQWLMDGAAIQSPQQRETLRGDQQQTKFLQTSIHRIEKEIEAMEREETMISKNEGFILKRLKAIEKTPEEIIKEANENFKEEPIYISPASLDVPKFYKPQISRKQSFKFNKDTPKQTMFAMEINVQKDLRTGESRVLSTSTVNPQELQQRGVKVYDDGRKSVYALQSDGSHLGNGVDELSPIEVEELLRAATEQKKSQRGPRGHQGHQESAPAFSPNYSPRGHQEPVPVISPNCGPLGHQEPVPAFSPNCGPRGHQEAVPAFSPNYSPRGHQEPVPAFSPNCGPRGHQEPVPAFSPNCGPRGHQEAVPVFSTPCGPLVHQEPVPAFSTPCDLRSHQELSPMEVEKLLRKAIVQKMPQSGAFSQDHQVHQKSVPAFSTTSGRSASASNRPQQSHAKVLQGTNGNGYQQELYEHDVLSRKELHYIDGVHYSGPESLSSSPHIPVPSFICRKDEEYYQPTNGYNQNPFSYGGEFHPTHNSYHSPRESQQGGMFYNSLAKKDQKSSPIYQEDLHFSILNAIDTSEPITAIFMGYQTAKDDSGRGLGYEGSIRAELVVIGDEDGVDESNPQLNTYNRDGCNNWGYHHSQPQQKLIQYMAEPTANINANNASPYTASKKLVYPGQQAKEACYPYSDGQMDGTEKHPAPGILKIQKIQKRKKPCCMLM</sequence>
<dbReference type="GO" id="GO:0043197">
    <property type="term" value="C:dendritic spine"/>
    <property type="evidence" value="ECO:0007669"/>
    <property type="project" value="UniProtKB-SubCell"/>
</dbReference>
<keyword evidence="6" id="KW-0770">Synapse</keyword>
<name>A0AAZ3PVR5_ONCTS</name>
<reference evidence="12" key="2">
    <citation type="submission" date="2025-08" db="UniProtKB">
        <authorList>
            <consortium name="Ensembl"/>
        </authorList>
    </citation>
    <scope>IDENTIFICATION</scope>
</reference>
<evidence type="ECO:0000256" key="4">
    <source>
        <dbReference type="ARBA" id="ARBA00005756"/>
    </source>
</evidence>
<evidence type="ECO:0000256" key="10">
    <source>
        <dbReference type="SAM" id="Coils"/>
    </source>
</evidence>
<feature type="region of interest" description="Disordered" evidence="11">
    <location>
        <begin position="409"/>
        <end position="453"/>
    </location>
</feature>
<accession>A0AAZ3PVR5</accession>
<evidence type="ECO:0000313" key="13">
    <source>
        <dbReference type="Proteomes" id="UP000694402"/>
    </source>
</evidence>